<feature type="transmembrane region" description="Helical" evidence="6">
    <location>
        <begin position="254"/>
        <end position="274"/>
    </location>
</feature>
<feature type="transmembrane region" description="Helical" evidence="6">
    <location>
        <begin position="457"/>
        <end position="480"/>
    </location>
</feature>
<keyword evidence="8" id="KW-1185">Reference proteome</keyword>
<dbReference type="Proteomes" id="UP000242525">
    <property type="component" value="Unassembled WGS sequence"/>
</dbReference>
<evidence type="ECO:0000256" key="1">
    <source>
        <dbReference type="ARBA" id="ARBA00004141"/>
    </source>
</evidence>
<feature type="transmembrane region" description="Helical" evidence="6">
    <location>
        <begin position="527"/>
        <end position="547"/>
    </location>
</feature>
<keyword evidence="2" id="KW-0813">Transport</keyword>
<evidence type="ECO:0000256" key="6">
    <source>
        <dbReference type="SAM" id="Phobius"/>
    </source>
</evidence>
<feature type="transmembrane region" description="Helical" evidence="6">
    <location>
        <begin position="221"/>
        <end position="242"/>
    </location>
</feature>
<evidence type="ECO:0000256" key="2">
    <source>
        <dbReference type="ARBA" id="ARBA00022448"/>
    </source>
</evidence>
<comment type="subcellular location">
    <subcellularLocation>
        <location evidence="1">Membrane</location>
        <topology evidence="1">Multi-pass membrane protein</topology>
    </subcellularLocation>
</comment>
<protein>
    <recommendedName>
        <fullName evidence="9">Major facilitator superfamily (MFS) profile domain-containing protein</fullName>
    </recommendedName>
</protein>
<dbReference type="Gene3D" id="1.20.1250.20">
    <property type="entry name" value="MFS general substrate transporter like domains"/>
    <property type="match status" value="1"/>
</dbReference>
<dbReference type="STRING" id="1173061.A0A0J9X6U0"/>
<dbReference type="InterPro" id="IPR036259">
    <property type="entry name" value="MFS_trans_sf"/>
</dbReference>
<evidence type="ECO:0000256" key="5">
    <source>
        <dbReference type="ARBA" id="ARBA00023136"/>
    </source>
</evidence>
<comment type="caution">
    <text evidence="7">The sequence shown here is derived from an EMBL/GenBank/DDBJ whole genome shotgun (WGS) entry which is preliminary data.</text>
</comment>
<organism evidence="7 8">
    <name type="scientific">Geotrichum candidum</name>
    <name type="common">Oospora lactis</name>
    <name type="synonym">Dipodascus geotrichum</name>
    <dbReference type="NCBI Taxonomy" id="1173061"/>
    <lineage>
        <taxon>Eukaryota</taxon>
        <taxon>Fungi</taxon>
        <taxon>Dikarya</taxon>
        <taxon>Ascomycota</taxon>
        <taxon>Saccharomycotina</taxon>
        <taxon>Dipodascomycetes</taxon>
        <taxon>Dipodascales</taxon>
        <taxon>Dipodascaceae</taxon>
        <taxon>Geotrichum</taxon>
    </lineage>
</organism>
<dbReference type="InterPro" id="IPR011701">
    <property type="entry name" value="MFS"/>
</dbReference>
<dbReference type="GO" id="GO:0016020">
    <property type="term" value="C:membrane"/>
    <property type="evidence" value="ECO:0007669"/>
    <property type="project" value="UniProtKB-SubCell"/>
</dbReference>
<sequence length="585" mass="67210">MSDKTRQFSDSGNGVIDYGSANTTSDTEYAIESTALLQPQSKQKDSAVVTVTSLYEYNNASSKNYYDLEDNNNTKHNVFADPDVAAYYKRLYEKADYEGRHVFDPELTWSAQEERTALWKIEWRVSLWACIMFTALNMDRGNISQALSDNMLNDLGLTTNDYNLGQTLFYLAFLTAELPSQLISKRLGPDRWIPIQITLWSLVAAYQSQLAGKSSFLTTRVLLGILEGGFIADIVLWLSYFYTGKELPLRLSFFWTSGSVTRVLTSLSAFGLLHMRGIQGWEGWRWMFLIEGLFTLSIGIASFFLMPASPVQTKTWFRPNGWFTDREERIIVNRVLRDDPSKGDMNNREAISVQMLWSAIMDYDLWPLYFIGIIAFVPTGTATAYFTLTLRSLGFSQFNTNLLTIPNDIIHTIFLLGITWGSEHFNERSFIIIIQPLWLIPCTAMLTWWSGTLENIWGTYALLVVMLSAPYIHAILVSWCSRNSNSVGSRTLSAAIYNMCVQGGSIISSNIYRKDDYPKYHRGNKHLFIISWISLSAILLTKAYYLWRNYTHEKIWNRMSEEERNEYRATTTDEGNKRLDFRFVH</sequence>
<dbReference type="FunFam" id="1.20.1250.20:FF:000106">
    <property type="entry name" value="MFS transporter, putative"/>
    <property type="match status" value="1"/>
</dbReference>
<dbReference type="Pfam" id="PF07690">
    <property type="entry name" value="MFS_1"/>
    <property type="match status" value="1"/>
</dbReference>
<dbReference type="PANTHER" id="PTHR43791:SF29">
    <property type="entry name" value="MAJOR FACILITATOR SUPERFAMILY (MFS) PROFILE DOMAIN-CONTAINING PROTEIN"/>
    <property type="match status" value="1"/>
</dbReference>
<dbReference type="FunFam" id="1.20.1250.20:FF:000247">
    <property type="entry name" value="MFS general substrate transporter"/>
    <property type="match status" value="1"/>
</dbReference>
<keyword evidence="4 6" id="KW-1133">Transmembrane helix</keyword>
<keyword evidence="5 6" id="KW-0472">Membrane</keyword>
<evidence type="ECO:0000256" key="3">
    <source>
        <dbReference type="ARBA" id="ARBA00022692"/>
    </source>
</evidence>
<reference evidence="7" key="1">
    <citation type="submission" date="2014-03" db="EMBL/GenBank/DDBJ databases">
        <authorList>
            <person name="Casaregola S."/>
        </authorList>
    </citation>
    <scope>NUCLEOTIDE SEQUENCE [LARGE SCALE GENOMIC DNA]</scope>
    <source>
        <strain evidence="7">CLIB 918</strain>
    </source>
</reference>
<dbReference type="GO" id="GO:0022857">
    <property type="term" value="F:transmembrane transporter activity"/>
    <property type="evidence" value="ECO:0007669"/>
    <property type="project" value="InterPro"/>
</dbReference>
<gene>
    <name evidence="7" type="ORF">BN980_GECA04s01770g</name>
</gene>
<proteinExistence type="predicted"/>
<feature type="transmembrane region" description="Helical" evidence="6">
    <location>
        <begin position="366"/>
        <end position="388"/>
    </location>
</feature>
<accession>A0A0J9X6U0</accession>
<evidence type="ECO:0000313" key="8">
    <source>
        <dbReference type="Proteomes" id="UP000242525"/>
    </source>
</evidence>
<feature type="transmembrane region" description="Helical" evidence="6">
    <location>
        <begin position="430"/>
        <end position="451"/>
    </location>
</feature>
<dbReference type="EMBL" id="CCBN010000004">
    <property type="protein sequence ID" value="CDO52935.1"/>
    <property type="molecule type" value="Genomic_DNA"/>
</dbReference>
<dbReference type="OrthoDB" id="1935484at2759"/>
<feature type="transmembrane region" description="Helical" evidence="6">
    <location>
        <begin position="286"/>
        <end position="306"/>
    </location>
</feature>
<evidence type="ECO:0000256" key="4">
    <source>
        <dbReference type="ARBA" id="ARBA00022989"/>
    </source>
</evidence>
<keyword evidence="3 6" id="KW-0812">Transmembrane</keyword>
<feature type="transmembrane region" description="Helical" evidence="6">
    <location>
        <begin position="492"/>
        <end position="512"/>
    </location>
</feature>
<dbReference type="PANTHER" id="PTHR43791">
    <property type="entry name" value="PERMEASE-RELATED"/>
    <property type="match status" value="1"/>
</dbReference>
<dbReference type="SUPFAM" id="SSF103473">
    <property type="entry name" value="MFS general substrate transporter"/>
    <property type="match status" value="1"/>
</dbReference>
<name>A0A0J9X6U0_GEOCN</name>
<evidence type="ECO:0008006" key="9">
    <source>
        <dbReference type="Google" id="ProtNLM"/>
    </source>
</evidence>
<evidence type="ECO:0000313" key="7">
    <source>
        <dbReference type="EMBL" id="CDO52935.1"/>
    </source>
</evidence>
<dbReference type="AlphaFoldDB" id="A0A0J9X6U0"/>